<proteinExistence type="predicted"/>
<dbReference type="Proteomes" id="UP000481861">
    <property type="component" value="Unassembled WGS sequence"/>
</dbReference>
<dbReference type="AlphaFoldDB" id="A0A7C8M7B8"/>
<protein>
    <submittedName>
        <fullName evidence="1">Uncharacterized protein</fullName>
    </submittedName>
</protein>
<accession>A0A7C8M7B8</accession>
<gene>
    <name evidence="1" type="ORF">BDV95DRAFT_628861</name>
</gene>
<keyword evidence="2" id="KW-1185">Reference proteome</keyword>
<evidence type="ECO:0000313" key="2">
    <source>
        <dbReference type="Proteomes" id="UP000481861"/>
    </source>
</evidence>
<organism evidence="1 2">
    <name type="scientific">Massariosphaeria phaeospora</name>
    <dbReference type="NCBI Taxonomy" id="100035"/>
    <lineage>
        <taxon>Eukaryota</taxon>
        <taxon>Fungi</taxon>
        <taxon>Dikarya</taxon>
        <taxon>Ascomycota</taxon>
        <taxon>Pezizomycotina</taxon>
        <taxon>Dothideomycetes</taxon>
        <taxon>Pleosporomycetidae</taxon>
        <taxon>Pleosporales</taxon>
        <taxon>Pleosporales incertae sedis</taxon>
        <taxon>Massariosphaeria</taxon>
    </lineage>
</organism>
<dbReference type="OrthoDB" id="3363286at2759"/>
<sequence>MQGGLVARLRLHSSSVGCSAFHQCRCYSAQVLKGDALGPIHQDEHQSFRVRKHGKPLPLPPVLDPAVLSQRAQWQQTKAQPDVNSFTPFQKKLWENTYAHALASDVRQCRSTMILLPSALLVSLHPRPHPETSDPWLLPVNLTTTSKQLGPPLRFLGRRSVVAELGRKAGWKSGLNERFTQKLGRKIGKMVWREDMSDLILSLLQKNLLNKLRWHFRQPGRLLPCASPRPEDIDAIEELSCVLFFGSLKTGADAVHVQAQHIMREAESLTQEYSKILVKHLDPHRAKTTTHSAPFWYPGPLVPRLQPRLRFPPLELRTTDWKGRRVPVYSLLDLLGEDKLQELLQDSSLEGATCVGIRPGRHNVPVETLLLQLQAFLAVPGP</sequence>
<name>A0A7C8M7B8_9PLEO</name>
<reference evidence="1 2" key="1">
    <citation type="submission" date="2020-01" db="EMBL/GenBank/DDBJ databases">
        <authorList>
            <consortium name="DOE Joint Genome Institute"/>
            <person name="Haridas S."/>
            <person name="Albert R."/>
            <person name="Binder M."/>
            <person name="Bloem J."/>
            <person name="Labutti K."/>
            <person name="Salamov A."/>
            <person name="Andreopoulos B."/>
            <person name="Baker S.E."/>
            <person name="Barry K."/>
            <person name="Bills G."/>
            <person name="Bluhm B.H."/>
            <person name="Cannon C."/>
            <person name="Castanera R."/>
            <person name="Culley D.E."/>
            <person name="Daum C."/>
            <person name="Ezra D."/>
            <person name="Gonzalez J.B."/>
            <person name="Henrissat B."/>
            <person name="Kuo A."/>
            <person name="Liang C."/>
            <person name="Lipzen A."/>
            <person name="Lutzoni F."/>
            <person name="Magnuson J."/>
            <person name="Mondo S."/>
            <person name="Nolan M."/>
            <person name="Ohm R."/>
            <person name="Pangilinan J."/>
            <person name="Park H.-J.H."/>
            <person name="Ramirez L."/>
            <person name="Alfaro M."/>
            <person name="Sun H."/>
            <person name="Tritt A."/>
            <person name="Yoshinaga Y."/>
            <person name="Zwiers L.-H.L."/>
            <person name="Turgeon B.G."/>
            <person name="Goodwin S.B."/>
            <person name="Spatafora J.W."/>
            <person name="Crous P.W."/>
            <person name="Grigoriev I.V."/>
        </authorList>
    </citation>
    <scope>NUCLEOTIDE SEQUENCE [LARGE SCALE GENOMIC DNA]</scope>
    <source>
        <strain evidence="1 2">CBS 611.86</strain>
    </source>
</reference>
<comment type="caution">
    <text evidence="1">The sequence shown here is derived from an EMBL/GenBank/DDBJ whole genome shotgun (WGS) entry which is preliminary data.</text>
</comment>
<evidence type="ECO:0000313" key="1">
    <source>
        <dbReference type="EMBL" id="KAF2870938.1"/>
    </source>
</evidence>
<dbReference type="EMBL" id="JAADJZ010000012">
    <property type="protein sequence ID" value="KAF2870938.1"/>
    <property type="molecule type" value="Genomic_DNA"/>
</dbReference>